<dbReference type="OrthoDB" id="45008at2759"/>
<feature type="transmembrane region" description="Helical" evidence="1">
    <location>
        <begin position="102"/>
        <end position="124"/>
    </location>
</feature>
<feature type="transmembrane region" description="Helical" evidence="1">
    <location>
        <begin position="188"/>
        <end position="206"/>
    </location>
</feature>
<dbReference type="InParanoid" id="A0A1E7FFS0"/>
<accession>A0A1E7FFS0</accession>
<evidence type="ECO:0000313" key="3">
    <source>
        <dbReference type="Proteomes" id="UP000095751"/>
    </source>
</evidence>
<dbReference type="AlphaFoldDB" id="A0A1E7FFS0"/>
<feature type="transmembrane region" description="Helical" evidence="1">
    <location>
        <begin position="162"/>
        <end position="181"/>
    </location>
</feature>
<proteinExistence type="predicted"/>
<keyword evidence="1" id="KW-0472">Membrane</keyword>
<evidence type="ECO:0000313" key="2">
    <source>
        <dbReference type="EMBL" id="OEU16633.1"/>
    </source>
</evidence>
<organism evidence="2 3">
    <name type="scientific">Fragilariopsis cylindrus CCMP1102</name>
    <dbReference type="NCBI Taxonomy" id="635003"/>
    <lineage>
        <taxon>Eukaryota</taxon>
        <taxon>Sar</taxon>
        <taxon>Stramenopiles</taxon>
        <taxon>Ochrophyta</taxon>
        <taxon>Bacillariophyta</taxon>
        <taxon>Bacillariophyceae</taxon>
        <taxon>Bacillariophycidae</taxon>
        <taxon>Bacillariales</taxon>
        <taxon>Bacillariaceae</taxon>
        <taxon>Fragilariopsis</taxon>
    </lineage>
</organism>
<evidence type="ECO:0008006" key="4">
    <source>
        <dbReference type="Google" id="ProtNLM"/>
    </source>
</evidence>
<dbReference type="KEGG" id="fcy:FRACYDRAFT_239230"/>
<reference evidence="2 3" key="1">
    <citation type="submission" date="2016-09" db="EMBL/GenBank/DDBJ databases">
        <title>Extensive genetic diversity and differential bi-allelic expression allows diatom success in the polar Southern Ocean.</title>
        <authorList>
            <consortium name="DOE Joint Genome Institute"/>
            <person name="Mock T."/>
            <person name="Otillar R.P."/>
            <person name="Strauss J."/>
            <person name="Dupont C."/>
            <person name="Frickenhaus S."/>
            <person name="Maumus F."/>
            <person name="Mcmullan M."/>
            <person name="Sanges R."/>
            <person name="Schmutz J."/>
            <person name="Toseland A."/>
            <person name="Valas R."/>
            <person name="Veluchamy A."/>
            <person name="Ward B.J."/>
            <person name="Allen A."/>
            <person name="Barry K."/>
            <person name="Falciatore A."/>
            <person name="Ferrante M."/>
            <person name="Fortunato A.E."/>
            <person name="Gloeckner G."/>
            <person name="Gruber A."/>
            <person name="Hipkin R."/>
            <person name="Janech M."/>
            <person name="Kroth P."/>
            <person name="Leese F."/>
            <person name="Lindquist E."/>
            <person name="Lyon B.R."/>
            <person name="Martin J."/>
            <person name="Mayer C."/>
            <person name="Parker M."/>
            <person name="Quesneville H."/>
            <person name="Raymond J."/>
            <person name="Uhlig C."/>
            <person name="Valentin K.U."/>
            <person name="Worden A.Z."/>
            <person name="Armbrust E.V."/>
            <person name="Bowler C."/>
            <person name="Green B."/>
            <person name="Moulton V."/>
            <person name="Van Oosterhout C."/>
            <person name="Grigoriev I."/>
        </authorList>
    </citation>
    <scope>NUCLEOTIDE SEQUENCE [LARGE SCALE GENOMIC DNA]</scope>
    <source>
        <strain evidence="2 3">CCMP1102</strain>
    </source>
</reference>
<dbReference type="Proteomes" id="UP000095751">
    <property type="component" value="Unassembled WGS sequence"/>
</dbReference>
<protein>
    <recommendedName>
        <fullName evidence="4">DUF2470 domain-containing protein</fullName>
    </recommendedName>
</protein>
<keyword evidence="1" id="KW-1133">Transmembrane helix</keyword>
<evidence type="ECO:0000256" key="1">
    <source>
        <dbReference type="SAM" id="Phobius"/>
    </source>
</evidence>
<keyword evidence="1" id="KW-0812">Transmembrane</keyword>
<gene>
    <name evidence="2" type="ORF">FRACYDRAFT_239230</name>
</gene>
<dbReference type="EMBL" id="KV784358">
    <property type="protein sequence ID" value="OEU16633.1"/>
    <property type="molecule type" value="Genomic_DNA"/>
</dbReference>
<sequence length="223" mass="24693">MIEISDDEAKKLAKELTNEHMLAVYCMAKSTTKIDSGFGISSVAVTAVKNDGCEIRVTLCSGDLCNMTRSFYKFHPPLQSADELNKRMSDLHDELCSPNPSWLITNPLALLILVFCGILAYGTYLDVDGITDAFIQAPQLEKFINALFGTTRNFGYFVSGSFWFAIVAHAFEAIIAVYYSLTSLKVGVVPASLWGIMIFLVGYPIFKELKELLSIAHNHTKSK</sequence>
<name>A0A1E7FFS0_9STRA</name>
<keyword evidence="3" id="KW-1185">Reference proteome</keyword>